<evidence type="ECO:0000256" key="1">
    <source>
        <dbReference type="SAM" id="MobiDB-lite"/>
    </source>
</evidence>
<sequence length="51" mass="5648">MQEPTHTKRATASRKGKEREGAQPDIADRIIALRGKQATAPDPLILQLLRV</sequence>
<protein>
    <submittedName>
        <fullName evidence="2">Uncharacterized protein</fullName>
    </submittedName>
</protein>
<dbReference type="EMBL" id="ML145491">
    <property type="protein sequence ID" value="TBU50982.1"/>
    <property type="molecule type" value="Genomic_DNA"/>
</dbReference>
<keyword evidence="3" id="KW-1185">Reference proteome</keyword>
<gene>
    <name evidence="2" type="ORF">BD310DRAFT_983074</name>
</gene>
<accession>A0A4Q9PD82</accession>
<name>A0A4Q9PD82_9APHY</name>
<feature type="compositionally biased region" description="Basic and acidic residues" evidence="1">
    <location>
        <begin position="15"/>
        <end position="25"/>
    </location>
</feature>
<evidence type="ECO:0000313" key="3">
    <source>
        <dbReference type="Proteomes" id="UP000292082"/>
    </source>
</evidence>
<dbReference type="Proteomes" id="UP000292082">
    <property type="component" value="Unassembled WGS sequence"/>
</dbReference>
<feature type="region of interest" description="Disordered" evidence="1">
    <location>
        <begin position="1"/>
        <end position="25"/>
    </location>
</feature>
<dbReference type="AlphaFoldDB" id="A0A4Q9PD82"/>
<reference evidence="2 3" key="1">
    <citation type="submission" date="2019-01" db="EMBL/GenBank/DDBJ databases">
        <title>Draft genome sequences of three monokaryotic isolates of the white-rot basidiomycete fungus Dichomitus squalens.</title>
        <authorList>
            <consortium name="DOE Joint Genome Institute"/>
            <person name="Lopez S.C."/>
            <person name="Andreopoulos B."/>
            <person name="Pangilinan J."/>
            <person name="Lipzen A."/>
            <person name="Riley R."/>
            <person name="Ahrendt S."/>
            <person name="Ng V."/>
            <person name="Barry K."/>
            <person name="Daum C."/>
            <person name="Grigoriev I.V."/>
            <person name="Hilden K.S."/>
            <person name="Makela M.R."/>
            <person name="de Vries R.P."/>
        </authorList>
    </citation>
    <scope>NUCLEOTIDE SEQUENCE [LARGE SCALE GENOMIC DNA]</scope>
    <source>
        <strain evidence="2 3">CBS 464.89</strain>
    </source>
</reference>
<organism evidence="2 3">
    <name type="scientific">Dichomitus squalens</name>
    <dbReference type="NCBI Taxonomy" id="114155"/>
    <lineage>
        <taxon>Eukaryota</taxon>
        <taxon>Fungi</taxon>
        <taxon>Dikarya</taxon>
        <taxon>Basidiomycota</taxon>
        <taxon>Agaricomycotina</taxon>
        <taxon>Agaricomycetes</taxon>
        <taxon>Polyporales</taxon>
        <taxon>Polyporaceae</taxon>
        <taxon>Dichomitus</taxon>
    </lineage>
</organism>
<evidence type="ECO:0000313" key="2">
    <source>
        <dbReference type="EMBL" id="TBU50982.1"/>
    </source>
</evidence>
<proteinExistence type="predicted"/>